<dbReference type="PROSITE" id="PS50192">
    <property type="entry name" value="T_SNARE"/>
    <property type="match status" value="1"/>
</dbReference>
<dbReference type="SUPFAM" id="SSF58038">
    <property type="entry name" value="SNARE fusion complex"/>
    <property type="match status" value="1"/>
</dbReference>
<reference evidence="5" key="1">
    <citation type="submission" date="2020-05" db="EMBL/GenBank/DDBJ databases">
        <title>Phylogenomic resolution of chytrid fungi.</title>
        <authorList>
            <person name="Stajich J.E."/>
            <person name="Amses K."/>
            <person name="Simmons R."/>
            <person name="Seto K."/>
            <person name="Myers J."/>
            <person name="Bonds A."/>
            <person name="Quandt C.A."/>
            <person name="Barry K."/>
            <person name="Liu P."/>
            <person name="Grigoriev I."/>
            <person name="Longcore J.E."/>
            <person name="James T.Y."/>
        </authorList>
    </citation>
    <scope>NUCLEOTIDE SEQUENCE</scope>
    <source>
        <strain evidence="5">JEL0513</strain>
    </source>
</reference>
<dbReference type="InterPro" id="IPR036020">
    <property type="entry name" value="WW_dom_sf"/>
</dbReference>
<accession>A0AAD5XEG8</accession>
<dbReference type="InterPro" id="IPR000727">
    <property type="entry name" value="T_SNARE_dom"/>
</dbReference>
<comment type="caution">
    <text evidence="5">The sequence shown here is derived from an EMBL/GenBank/DDBJ whole genome shotgun (WGS) entry which is preliminary data.</text>
</comment>
<dbReference type="PANTHER" id="PTHR19305:SF9">
    <property type="entry name" value="SYNAPTOSOMAL-ASSOCIATED PROTEIN 29"/>
    <property type="match status" value="1"/>
</dbReference>
<feature type="region of interest" description="Disordered" evidence="2">
    <location>
        <begin position="242"/>
        <end position="274"/>
    </location>
</feature>
<evidence type="ECO:0000259" key="4">
    <source>
        <dbReference type="PROSITE" id="PS50192"/>
    </source>
</evidence>
<dbReference type="Proteomes" id="UP001211907">
    <property type="component" value="Unassembled WGS sequence"/>
</dbReference>
<dbReference type="GO" id="GO:0006906">
    <property type="term" value="P:vesicle fusion"/>
    <property type="evidence" value="ECO:0007669"/>
    <property type="project" value="TreeGrafter"/>
</dbReference>
<evidence type="ECO:0000256" key="1">
    <source>
        <dbReference type="ARBA" id="ARBA00009480"/>
    </source>
</evidence>
<dbReference type="GO" id="GO:0006887">
    <property type="term" value="P:exocytosis"/>
    <property type="evidence" value="ECO:0007669"/>
    <property type="project" value="TreeGrafter"/>
</dbReference>
<feature type="compositionally biased region" description="Low complexity" evidence="2">
    <location>
        <begin position="246"/>
        <end position="263"/>
    </location>
</feature>
<evidence type="ECO:0000256" key="2">
    <source>
        <dbReference type="SAM" id="MobiDB-lite"/>
    </source>
</evidence>
<comment type="similarity">
    <text evidence="1">Belongs to the SNAP-25 family.</text>
</comment>
<feature type="domain" description="WW" evidence="3">
    <location>
        <begin position="14"/>
        <end position="48"/>
    </location>
</feature>
<dbReference type="SMART" id="SM00397">
    <property type="entry name" value="t_SNARE"/>
    <property type="match status" value="1"/>
</dbReference>
<dbReference type="GO" id="GO:0019905">
    <property type="term" value="F:syntaxin binding"/>
    <property type="evidence" value="ECO:0007669"/>
    <property type="project" value="TreeGrafter"/>
</dbReference>
<gene>
    <name evidence="5" type="ORF">HK100_002039</name>
</gene>
<evidence type="ECO:0000313" key="5">
    <source>
        <dbReference type="EMBL" id="KAJ3113288.1"/>
    </source>
</evidence>
<dbReference type="InterPro" id="IPR001202">
    <property type="entry name" value="WW_dom"/>
</dbReference>
<dbReference type="SUPFAM" id="SSF51045">
    <property type="entry name" value="WW domain"/>
    <property type="match status" value="2"/>
</dbReference>
<sequence>MSSTSSLLPSSPPPQVPAGWVVQWSPEFRCYFYANEKTGLTQWEAPGQNWREERSAATVGPPAVQPPIQSAQQIIIIDGSRSAGPVAHLGTQIDSLVSQLVATTRDLVGTASGSNKNPGALVSANSSGIVYQPVLPAGWTARWSSSYQCWYFVHMTTGVSQWTLPLSSHSHSNQGVSVSDNEQGEQLARINNTLDTAAAHATIADAKADQLKAANRFFLVPIKPAVQRADRIEAEQRAVLDKLPGNSPYSSSSNSSSASYSPATGQSRFYTTPDGLERDNVEEEIDETLDEMALGIGRISQMARQMNSELGAQKSLIADIHDKTIVTNEKVALTTQKINRFNK</sequence>
<proteinExistence type="inferred from homology"/>
<dbReference type="AlphaFoldDB" id="A0AAD5XEG8"/>
<dbReference type="PANTHER" id="PTHR19305">
    <property type="entry name" value="SYNAPTOSOMAL ASSOCIATED PROTEIN"/>
    <property type="match status" value="1"/>
</dbReference>
<dbReference type="CDD" id="cd00201">
    <property type="entry name" value="WW"/>
    <property type="match status" value="2"/>
</dbReference>
<organism evidence="5 6">
    <name type="scientific">Physocladia obscura</name>
    <dbReference type="NCBI Taxonomy" id="109957"/>
    <lineage>
        <taxon>Eukaryota</taxon>
        <taxon>Fungi</taxon>
        <taxon>Fungi incertae sedis</taxon>
        <taxon>Chytridiomycota</taxon>
        <taxon>Chytridiomycota incertae sedis</taxon>
        <taxon>Chytridiomycetes</taxon>
        <taxon>Chytridiales</taxon>
        <taxon>Chytriomycetaceae</taxon>
        <taxon>Physocladia</taxon>
    </lineage>
</organism>
<evidence type="ECO:0000259" key="3">
    <source>
        <dbReference type="PROSITE" id="PS50020"/>
    </source>
</evidence>
<dbReference type="PROSITE" id="PS50020">
    <property type="entry name" value="WW_DOMAIN_2"/>
    <property type="match status" value="2"/>
</dbReference>
<feature type="domain" description="T-SNARE coiled-coil homology" evidence="4">
    <location>
        <begin position="279"/>
        <end position="341"/>
    </location>
</feature>
<dbReference type="EMBL" id="JADGJH010001461">
    <property type="protein sequence ID" value="KAJ3113288.1"/>
    <property type="molecule type" value="Genomic_DNA"/>
</dbReference>
<dbReference type="PROSITE" id="PS01159">
    <property type="entry name" value="WW_DOMAIN_1"/>
    <property type="match status" value="1"/>
</dbReference>
<dbReference type="GO" id="GO:0005886">
    <property type="term" value="C:plasma membrane"/>
    <property type="evidence" value="ECO:0007669"/>
    <property type="project" value="TreeGrafter"/>
</dbReference>
<dbReference type="GO" id="GO:0031201">
    <property type="term" value="C:SNARE complex"/>
    <property type="evidence" value="ECO:0007669"/>
    <property type="project" value="TreeGrafter"/>
</dbReference>
<feature type="domain" description="WW" evidence="3">
    <location>
        <begin position="133"/>
        <end position="167"/>
    </location>
</feature>
<dbReference type="Gene3D" id="1.20.5.110">
    <property type="match status" value="1"/>
</dbReference>
<evidence type="ECO:0000313" key="6">
    <source>
        <dbReference type="Proteomes" id="UP001211907"/>
    </source>
</evidence>
<dbReference type="Gene3D" id="2.20.70.10">
    <property type="match status" value="2"/>
</dbReference>
<keyword evidence="6" id="KW-1185">Reference proteome</keyword>
<protein>
    <submittedName>
        <fullName evidence="5">Uncharacterized protein</fullName>
    </submittedName>
</protein>
<dbReference type="Pfam" id="PF00397">
    <property type="entry name" value="WW"/>
    <property type="match status" value="2"/>
</dbReference>
<dbReference type="GO" id="GO:0005484">
    <property type="term" value="F:SNAP receptor activity"/>
    <property type="evidence" value="ECO:0007669"/>
    <property type="project" value="TreeGrafter"/>
</dbReference>
<name>A0AAD5XEG8_9FUNG</name>
<dbReference type="SMART" id="SM00456">
    <property type="entry name" value="WW"/>
    <property type="match status" value="2"/>
</dbReference>